<dbReference type="PANTHER" id="PTHR43124">
    <property type="entry name" value="PURINE EFFLUX PUMP PBUE"/>
    <property type="match status" value="1"/>
</dbReference>
<keyword evidence="5 7" id="KW-1133">Transmembrane helix</keyword>
<dbReference type="PANTHER" id="PTHR43124:SF8">
    <property type="entry name" value="INNER MEMBRANE TRANSPORT PROTEIN YDHP"/>
    <property type="match status" value="1"/>
</dbReference>
<feature type="transmembrane region" description="Helical" evidence="7">
    <location>
        <begin position="133"/>
        <end position="154"/>
    </location>
</feature>
<evidence type="ECO:0000256" key="4">
    <source>
        <dbReference type="ARBA" id="ARBA00022692"/>
    </source>
</evidence>
<feature type="transmembrane region" description="Helical" evidence="7">
    <location>
        <begin position="366"/>
        <end position="385"/>
    </location>
</feature>
<evidence type="ECO:0000256" key="5">
    <source>
        <dbReference type="ARBA" id="ARBA00022989"/>
    </source>
</evidence>
<dbReference type="EMBL" id="JAUSUY010000006">
    <property type="protein sequence ID" value="MDT3426227.1"/>
    <property type="molecule type" value="Genomic_DNA"/>
</dbReference>
<dbReference type="InterPro" id="IPR050189">
    <property type="entry name" value="MFS_Efflux_Transporters"/>
</dbReference>
<dbReference type="PROSITE" id="PS50850">
    <property type="entry name" value="MFS"/>
    <property type="match status" value="1"/>
</dbReference>
<evidence type="ECO:0000256" key="2">
    <source>
        <dbReference type="ARBA" id="ARBA00022448"/>
    </source>
</evidence>
<evidence type="ECO:0000256" key="1">
    <source>
        <dbReference type="ARBA" id="ARBA00004651"/>
    </source>
</evidence>
<dbReference type="InterPro" id="IPR011701">
    <property type="entry name" value="MFS"/>
</dbReference>
<feature type="transmembrane region" description="Helical" evidence="7">
    <location>
        <begin position="239"/>
        <end position="259"/>
    </location>
</feature>
<keyword evidence="2" id="KW-0813">Transport</keyword>
<dbReference type="InterPro" id="IPR020846">
    <property type="entry name" value="MFS_dom"/>
</dbReference>
<gene>
    <name evidence="9" type="ORF">J2Z22_001753</name>
</gene>
<sequence>MSTKIYLALFALAVSAFAIGTTEFVIVGLLQTVAADLGITITKAGTLVSGYAAAIAIGTPIVAALTGRLPKKGYLLFLMALFTAGNVLSAVAGSYSLLMLSRIVTAVAHGVFFAVAATVAADMVPEDKKGTAISIMFTGLTVATILGVPFGTYIGQQFNWRFSFAAVAVLGLIGLLVIIFAVNKVSREDAAPTIGDVGRLAGNPRILMALLMTVAGFGGTFALFTYLSPILEEISGFSSGSISLLLLVYGIAVAAGNLAGGKLANGHPVKALRYVFLFQTAALLLQIWLLPGRHSSILSIILLGLFAFMMSAGVQAYVLMLAEKLVPSAKSVASALNISAFNIGIAAGSVLGGYAVDYMGYLDTAWIGAIMTAAAMTLALINYRLDLRQRLFD</sequence>
<comment type="caution">
    <text evidence="9">The sequence shown here is derived from an EMBL/GenBank/DDBJ whole genome shotgun (WGS) entry which is preliminary data.</text>
</comment>
<keyword evidence="6 7" id="KW-0472">Membrane</keyword>
<organism evidence="9 10">
    <name type="scientific">Paenibacillus forsythiae</name>
    <dbReference type="NCBI Taxonomy" id="365616"/>
    <lineage>
        <taxon>Bacteria</taxon>
        <taxon>Bacillati</taxon>
        <taxon>Bacillota</taxon>
        <taxon>Bacilli</taxon>
        <taxon>Bacillales</taxon>
        <taxon>Paenibacillaceae</taxon>
        <taxon>Paenibacillus</taxon>
    </lineage>
</organism>
<dbReference type="SUPFAM" id="SSF103473">
    <property type="entry name" value="MFS general substrate transporter"/>
    <property type="match status" value="1"/>
</dbReference>
<protein>
    <submittedName>
        <fullName evidence="9">MFS family arabinose efflux permease</fullName>
    </submittedName>
</protein>
<dbReference type="Proteomes" id="UP001248709">
    <property type="component" value="Unassembled WGS sequence"/>
</dbReference>
<keyword evidence="3" id="KW-1003">Cell membrane</keyword>
<feature type="transmembrane region" description="Helical" evidence="7">
    <location>
        <begin position="271"/>
        <end position="290"/>
    </location>
</feature>
<evidence type="ECO:0000256" key="6">
    <source>
        <dbReference type="ARBA" id="ARBA00023136"/>
    </source>
</evidence>
<feature type="transmembrane region" description="Helical" evidence="7">
    <location>
        <begin position="160"/>
        <end position="185"/>
    </location>
</feature>
<dbReference type="RefSeq" id="WP_312000940.1">
    <property type="nucleotide sequence ID" value="NZ_JAUSUY010000006.1"/>
</dbReference>
<feature type="domain" description="Major facilitator superfamily (MFS) profile" evidence="8">
    <location>
        <begin position="8"/>
        <end position="390"/>
    </location>
</feature>
<keyword evidence="4 7" id="KW-0812">Transmembrane</keyword>
<dbReference type="Pfam" id="PF07690">
    <property type="entry name" value="MFS_1"/>
    <property type="match status" value="1"/>
</dbReference>
<reference evidence="9 10" key="1">
    <citation type="submission" date="2023-07" db="EMBL/GenBank/DDBJ databases">
        <title>Genomic Encyclopedia of Type Strains, Phase IV (KMG-IV): sequencing the most valuable type-strain genomes for metagenomic binning, comparative biology and taxonomic classification.</title>
        <authorList>
            <person name="Goeker M."/>
        </authorList>
    </citation>
    <scope>NUCLEOTIDE SEQUENCE [LARGE SCALE GENOMIC DNA]</scope>
    <source>
        <strain evidence="9 10">T98</strain>
    </source>
</reference>
<dbReference type="Gene3D" id="1.20.1250.20">
    <property type="entry name" value="MFS general substrate transporter like domains"/>
    <property type="match status" value="1"/>
</dbReference>
<evidence type="ECO:0000256" key="7">
    <source>
        <dbReference type="SAM" id="Phobius"/>
    </source>
</evidence>
<dbReference type="InterPro" id="IPR036259">
    <property type="entry name" value="MFS_trans_sf"/>
</dbReference>
<feature type="transmembrane region" description="Helical" evidence="7">
    <location>
        <begin position="74"/>
        <end position="97"/>
    </location>
</feature>
<name>A0ABU3H884_9BACL</name>
<comment type="subcellular location">
    <subcellularLocation>
        <location evidence="1">Cell membrane</location>
        <topology evidence="1">Multi-pass membrane protein</topology>
    </subcellularLocation>
</comment>
<keyword evidence="10" id="KW-1185">Reference proteome</keyword>
<feature type="transmembrane region" description="Helical" evidence="7">
    <location>
        <begin position="296"/>
        <end position="320"/>
    </location>
</feature>
<proteinExistence type="predicted"/>
<evidence type="ECO:0000259" key="8">
    <source>
        <dbReference type="PROSITE" id="PS50850"/>
    </source>
</evidence>
<evidence type="ECO:0000256" key="3">
    <source>
        <dbReference type="ARBA" id="ARBA00022475"/>
    </source>
</evidence>
<feature type="transmembrane region" description="Helical" evidence="7">
    <location>
        <begin position="103"/>
        <end position="121"/>
    </location>
</feature>
<dbReference type="CDD" id="cd17324">
    <property type="entry name" value="MFS_NepI_like"/>
    <property type="match status" value="1"/>
</dbReference>
<accession>A0ABU3H884</accession>
<feature type="transmembrane region" description="Helical" evidence="7">
    <location>
        <begin position="206"/>
        <end position="227"/>
    </location>
</feature>
<feature type="transmembrane region" description="Helical" evidence="7">
    <location>
        <begin position="48"/>
        <end position="67"/>
    </location>
</feature>
<feature type="transmembrane region" description="Helical" evidence="7">
    <location>
        <begin position="332"/>
        <end position="354"/>
    </location>
</feature>
<evidence type="ECO:0000313" key="10">
    <source>
        <dbReference type="Proteomes" id="UP001248709"/>
    </source>
</evidence>
<evidence type="ECO:0000313" key="9">
    <source>
        <dbReference type="EMBL" id="MDT3426227.1"/>
    </source>
</evidence>